<evidence type="ECO:0000313" key="2">
    <source>
        <dbReference type="EMBL" id="ESA22979.1"/>
    </source>
</evidence>
<dbReference type="HOGENOM" id="CLU_874772_0_0_1"/>
<dbReference type="AlphaFoldDB" id="U9URF9"/>
<proteinExistence type="predicted"/>
<dbReference type="VEuPathDB" id="FungiDB:RhiirFUN_005436"/>
<reference evidence="2" key="1">
    <citation type="submission" date="2013-07" db="EMBL/GenBank/DDBJ databases">
        <title>The genome of an arbuscular mycorrhizal fungus provides insights into the evolution of the oldest plant symbiosis.</title>
        <authorList>
            <consortium name="DOE Joint Genome Institute"/>
            <person name="Tisserant E."/>
            <person name="Malbreil M."/>
            <person name="Kuo A."/>
            <person name="Kohler A."/>
            <person name="Symeonidi A."/>
            <person name="Balestrini R."/>
            <person name="Charron P."/>
            <person name="Duensing N."/>
            <person name="Frei-dit-Frey N."/>
            <person name="Gianinazzi-Pearson V."/>
            <person name="Gilbert B."/>
            <person name="Handa Y."/>
            <person name="Hijri M."/>
            <person name="Kaul R."/>
            <person name="Kawaguchi M."/>
            <person name="Krajinski F."/>
            <person name="Lammers P."/>
            <person name="Lapierre D."/>
            <person name="Masclaux F.G."/>
            <person name="Murat C."/>
            <person name="Morin E."/>
            <person name="Ndikumana S."/>
            <person name="Pagni M."/>
            <person name="Petitpierre D."/>
            <person name="Requena N."/>
            <person name="Rosikiewicz P."/>
            <person name="Riley R."/>
            <person name="Saito K."/>
            <person name="San Clemente H."/>
            <person name="Shapiro H."/>
            <person name="van Tuinen D."/>
            <person name="Becard G."/>
            <person name="Bonfante P."/>
            <person name="Paszkowski U."/>
            <person name="Shachar-Hill Y."/>
            <person name="Young J.P."/>
            <person name="Sanders I.R."/>
            <person name="Henrissat B."/>
            <person name="Rensing S.A."/>
            <person name="Grigoriev I.V."/>
            <person name="Corradi N."/>
            <person name="Roux C."/>
            <person name="Martin F."/>
        </authorList>
    </citation>
    <scope>NUCLEOTIDE SEQUENCE</scope>
    <source>
        <strain evidence="2">DAOM 197198</strain>
    </source>
</reference>
<evidence type="ECO:0000256" key="1">
    <source>
        <dbReference type="SAM" id="MobiDB-lite"/>
    </source>
</evidence>
<gene>
    <name evidence="2" type="ORF">GLOINDRAFT_15901</name>
</gene>
<sequence>MEYLKKYTNVIDLKQVTERNVNGKSFLEILSIAFQKVELTRLTTIQEYVEHILLTEEYNNTETFIKDHKPVLKEFDMKNEVQLTYLLFTFAAVANNINTSTADGYGNFENVKHQLMDVEHNDQNTEHQSKDMIPESSTKNSKKSSTKLNTKAIPYTPKGKGHTVTFAEIVSRNLDVGSNHDTSPTPSSNRLKMNVTKRIVSDSKAQPVKKKQQRAFPKEIQSVMTRYDPKTPELVKEGIITIERVEGAVDFIEWRIKTGQTKSTNQIDDIVKLTEKGEELVKQIEAGVKKDKLCWFWVIYCAEMVILVNMNVVELVNT</sequence>
<organism evidence="2">
    <name type="scientific">Rhizophagus irregularis (strain DAOM 181602 / DAOM 197198 / MUCL 43194)</name>
    <name type="common">Arbuscular mycorrhizal fungus</name>
    <name type="synonym">Glomus intraradices</name>
    <dbReference type="NCBI Taxonomy" id="747089"/>
    <lineage>
        <taxon>Eukaryota</taxon>
        <taxon>Fungi</taxon>
        <taxon>Fungi incertae sedis</taxon>
        <taxon>Mucoromycota</taxon>
        <taxon>Glomeromycotina</taxon>
        <taxon>Glomeromycetes</taxon>
        <taxon>Glomerales</taxon>
        <taxon>Glomeraceae</taxon>
        <taxon>Rhizophagus</taxon>
    </lineage>
</organism>
<name>U9URF9_RHIID</name>
<accession>U9URF9</accession>
<protein>
    <submittedName>
        <fullName evidence="2">Uncharacterized protein</fullName>
    </submittedName>
</protein>
<dbReference type="EMBL" id="KI275136">
    <property type="protein sequence ID" value="ESA22979.1"/>
    <property type="molecule type" value="Genomic_DNA"/>
</dbReference>
<feature type="region of interest" description="Disordered" evidence="1">
    <location>
        <begin position="123"/>
        <end position="156"/>
    </location>
</feature>
<feature type="compositionally biased region" description="Basic and acidic residues" evidence="1">
    <location>
        <begin position="123"/>
        <end position="133"/>
    </location>
</feature>